<evidence type="ECO:0000256" key="6">
    <source>
        <dbReference type="ARBA" id="ARBA00022840"/>
    </source>
</evidence>
<dbReference type="InterPro" id="IPR056818">
    <property type="entry name" value="GlmU/GlgC-like_hexapep"/>
</dbReference>
<keyword evidence="6 9" id="KW-0067">ATP-binding</keyword>
<sequence length="389" mass="43873">MKKECVTMLLAGGVGKRLGLLTKNLAKPAVPFGGKYRIIDFTLSNCLNSRMFPVGVLTQYSPLKLHQHIGVGKPWDLDRMHDGLTILSPFTETHGGNWYEGTADAITKNINYIDNYDPEYVLVISGDHIYHMDYNQMLSHHKKSGADVTISVLEVPWKETSRFGILNTTDDLRIYEFEEKPIHAKSNLASMGVYIFNWKVLKEYLLEDASLENSDHDFGENILPAMLANNRRMYAYRFKGYWKDVGTIESYWEAHMDLFDQDLAQLLRNKEWPVYSHNSLLPPQLIEDGAIVRESLINNGCVIKGTVEQSVLFEGVTVGKGTRVSKSIIHPGAKIGENVELERVIVQENVTIPAGTTIVVGMDKEPVVLSNENINQFKQLFAGKKIKLA</sequence>
<dbReference type="NCBIfam" id="NF003670">
    <property type="entry name" value="PRK05293.1"/>
    <property type="match status" value="1"/>
</dbReference>
<dbReference type="EMBL" id="JAMQKC010000011">
    <property type="protein sequence ID" value="MDC3417635.1"/>
    <property type="molecule type" value="Genomic_DNA"/>
</dbReference>
<accession>A0A9X3WD34</accession>
<dbReference type="GO" id="GO:0005524">
    <property type="term" value="F:ATP binding"/>
    <property type="evidence" value="ECO:0007669"/>
    <property type="project" value="UniProtKB-KW"/>
</dbReference>
<dbReference type="PROSITE" id="PS00808">
    <property type="entry name" value="ADP_GLC_PYROPHOSPH_1"/>
    <property type="match status" value="1"/>
</dbReference>
<dbReference type="GO" id="GO:0005978">
    <property type="term" value="P:glycogen biosynthetic process"/>
    <property type="evidence" value="ECO:0007669"/>
    <property type="project" value="UniProtKB-UniRule"/>
</dbReference>
<feature type="binding site" evidence="9">
    <location>
        <position position="99"/>
    </location>
    <ligand>
        <name>alpha-D-glucose 1-phosphate</name>
        <dbReference type="ChEBI" id="CHEBI:58601"/>
    </ligand>
</feature>
<organism evidence="12 13">
    <name type="scientific">Aquibacillus salsiterrae</name>
    <dbReference type="NCBI Taxonomy" id="2950439"/>
    <lineage>
        <taxon>Bacteria</taxon>
        <taxon>Bacillati</taxon>
        <taxon>Bacillota</taxon>
        <taxon>Bacilli</taxon>
        <taxon>Bacillales</taxon>
        <taxon>Bacillaceae</taxon>
        <taxon>Aquibacillus</taxon>
    </lineage>
</organism>
<feature type="binding site" evidence="9">
    <location>
        <position position="164"/>
    </location>
    <ligand>
        <name>alpha-D-glucose 1-phosphate</name>
        <dbReference type="ChEBI" id="CHEBI:58601"/>
    </ligand>
</feature>
<evidence type="ECO:0000259" key="11">
    <source>
        <dbReference type="Pfam" id="PF24894"/>
    </source>
</evidence>
<feature type="site" description="Could play a key role in the communication between the regulatory and the substrate sites" evidence="9">
    <location>
        <position position="59"/>
    </location>
</feature>
<comment type="similarity">
    <text evidence="1 9">Belongs to the bacterial/plant glucose-1-phosphate adenylyltransferase family.</text>
</comment>
<evidence type="ECO:0000256" key="1">
    <source>
        <dbReference type="ARBA" id="ARBA00010443"/>
    </source>
</evidence>
<comment type="pathway">
    <text evidence="9">Glycan biosynthesis; glycogen biosynthesis.</text>
</comment>
<dbReference type="RefSeq" id="WP_272446702.1">
    <property type="nucleotide sequence ID" value="NZ_JAMQKC010000011.1"/>
</dbReference>
<dbReference type="InterPro" id="IPR011831">
    <property type="entry name" value="ADP-Glc_PPase"/>
</dbReference>
<keyword evidence="3 9" id="KW-0808">Transferase</keyword>
<evidence type="ECO:0000259" key="10">
    <source>
        <dbReference type="Pfam" id="PF00483"/>
    </source>
</evidence>
<evidence type="ECO:0000256" key="7">
    <source>
        <dbReference type="ARBA" id="ARBA00023056"/>
    </source>
</evidence>
<dbReference type="GO" id="GO:0008878">
    <property type="term" value="F:glucose-1-phosphate adenylyltransferase activity"/>
    <property type="evidence" value="ECO:0007669"/>
    <property type="project" value="UniProtKB-UniRule"/>
</dbReference>
<dbReference type="CDD" id="cd02508">
    <property type="entry name" value="ADP_Glucose_PP"/>
    <property type="match status" value="1"/>
</dbReference>
<keyword evidence="7 9" id="KW-0320">Glycogen biosynthesis</keyword>
<dbReference type="PROSITE" id="PS00809">
    <property type="entry name" value="ADP_GLC_PYROPHOSPH_2"/>
    <property type="match status" value="1"/>
</dbReference>
<dbReference type="NCBIfam" id="TIGR02091">
    <property type="entry name" value="glgC"/>
    <property type="match status" value="1"/>
</dbReference>
<comment type="subunit">
    <text evidence="9">Homotetramer.</text>
</comment>
<dbReference type="PANTHER" id="PTHR43523:SF2">
    <property type="entry name" value="GLUCOSE-1-PHOSPHATE ADENYLYLTRANSFERASE"/>
    <property type="match status" value="1"/>
</dbReference>
<feature type="binding site" evidence="9">
    <location>
        <position position="190"/>
    </location>
    <ligand>
        <name>alpha-D-glucose 1-phosphate</name>
        <dbReference type="ChEBI" id="CHEBI:58601"/>
    </ligand>
</feature>
<dbReference type="InterPro" id="IPR023049">
    <property type="entry name" value="GlgC_bac"/>
</dbReference>
<evidence type="ECO:0000313" key="12">
    <source>
        <dbReference type="EMBL" id="MDC3417635.1"/>
    </source>
</evidence>
<evidence type="ECO:0000313" key="13">
    <source>
        <dbReference type="Proteomes" id="UP001145069"/>
    </source>
</evidence>
<dbReference type="Gene3D" id="2.160.10.10">
    <property type="entry name" value="Hexapeptide repeat proteins"/>
    <property type="match status" value="1"/>
</dbReference>
<gene>
    <name evidence="9" type="primary">glgC</name>
    <name evidence="12" type="ORF">NC799_12075</name>
</gene>
<dbReference type="Pfam" id="PF24894">
    <property type="entry name" value="Hexapep_GlmU"/>
    <property type="match status" value="1"/>
</dbReference>
<evidence type="ECO:0000256" key="4">
    <source>
        <dbReference type="ARBA" id="ARBA00022695"/>
    </source>
</evidence>
<dbReference type="InterPro" id="IPR005836">
    <property type="entry name" value="ADP_Glu_pyroP_CS"/>
</dbReference>
<evidence type="ECO:0000256" key="5">
    <source>
        <dbReference type="ARBA" id="ARBA00022741"/>
    </source>
</evidence>
<comment type="function">
    <text evidence="9">Involved in the biosynthesis of ADP-glucose, a building block required for the elongation reactions to produce glycogen. Catalyzes the reaction between ATP and alpha-D-glucose 1-phosphate (G1P) to produce pyrophosphate and ADP-Glc.</text>
</comment>
<dbReference type="CDD" id="cd04651">
    <property type="entry name" value="LbH_G1P_AT_C"/>
    <property type="match status" value="1"/>
</dbReference>
<keyword evidence="2 9" id="KW-0321">Glycogen metabolism</keyword>
<dbReference type="PROSITE" id="PS00810">
    <property type="entry name" value="ADP_GLC_PYROPHOSPH_3"/>
    <property type="match status" value="1"/>
</dbReference>
<dbReference type="Proteomes" id="UP001145069">
    <property type="component" value="Unassembled WGS sequence"/>
</dbReference>
<dbReference type="EC" id="2.7.7.27" evidence="9"/>
<dbReference type="InterPro" id="IPR029044">
    <property type="entry name" value="Nucleotide-diphossugar_trans"/>
</dbReference>
<dbReference type="InterPro" id="IPR005835">
    <property type="entry name" value="NTP_transferase_dom"/>
</dbReference>
<dbReference type="Pfam" id="PF00483">
    <property type="entry name" value="NTP_transferase"/>
    <property type="match status" value="1"/>
</dbReference>
<feature type="domain" description="Glucose-1-phosphate adenylyltransferase/Bifunctional protein GlmU-like C-terminal hexapeptide" evidence="11">
    <location>
        <begin position="291"/>
        <end position="365"/>
    </location>
</feature>
<dbReference type="SUPFAM" id="SSF51161">
    <property type="entry name" value="Trimeric LpxA-like enzymes"/>
    <property type="match status" value="1"/>
</dbReference>
<evidence type="ECO:0000256" key="9">
    <source>
        <dbReference type="HAMAP-Rule" id="MF_00624"/>
    </source>
</evidence>
<evidence type="ECO:0000256" key="2">
    <source>
        <dbReference type="ARBA" id="ARBA00022600"/>
    </source>
</evidence>
<dbReference type="SUPFAM" id="SSF53448">
    <property type="entry name" value="Nucleotide-diphospho-sugar transferases"/>
    <property type="match status" value="1"/>
</dbReference>
<dbReference type="HAMAP" id="MF_00624">
    <property type="entry name" value="GlgC"/>
    <property type="match status" value="1"/>
</dbReference>
<keyword evidence="5 9" id="KW-0547">Nucleotide-binding</keyword>
<protein>
    <recommendedName>
        <fullName evidence="9">Glucose-1-phosphate adenylyltransferase</fullName>
        <ecNumber evidence="9">2.7.7.27</ecNumber>
    </recommendedName>
    <alternativeName>
        <fullName evidence="9">ADP-glucose pyrophosphorylase</fullName>
        <shortName evidence="9">ADPGlc PPase</shortName>
    </alternativeName>
    <alternativeName>
        <fullName evidence="9">ADP-glucose synthase</fullName>
    </alternativeName>
</protein>
<dbReference type="PANTHER" id="PTHR43523">
    <property type="entry name" value="GLUCOSE-1-PHOSPHATE ADENYLYLTRANSFERASE-RELATED"/>
    <property type="match status" value="1"/>
</dbReference>
<feature type="site" description="Could play a key role in the communication between the regulatory and the substrate sites" evidence="9">
    <location>
        <position position="98"/>
    </location>
</feature>
<name>A0A9X3WD34_9BACI</name>
<reference evidence="12" key="1">
    <citation type="submission" date="2022-06" db="EMBL/GenBank/DDBJ databases">
        <title>Aquibacillus sp. a new bacterium isolated from soil saline samples.</title>
        <authorList>
            <person name="Galisteo C."/>
            <person name="De La Haba R."/>
            <person name="Sanchez-Porro C."/>
            <person name="Ventosa A."/>
        </authorList>
    </citation>
    <scope>NUCLEOTIDE SEQUENCE</scope>
    <source>
        <strain evidence="12">3ASR75-54</strain>
    </source>
</reference>
<evidence type="ECO:0000256" key="3">
    <source>
        <dbReference type="ARBA" id="ARBA00022679"/>
    </source>
</evidence>
<proteinExistence type="inferred from homology"/>
<dbReference type="Gene3D" id="3.90.550.10">
    <property type="entry name" value="Spore Coat Polysaccharide Biosynthesis Protein SpsA, Chain A"/>
    <property type="match status" value="1"/>
</dbReference>
<dbReference type="AlphaFoldDB" id="A0A9X3WD34"/>
<dbReference type="InterPro" id="IPR011004">
    <property type="entry name" value="Trimer_LpxA-like_sf"/>
</dbReference>
<evidence type="ECO:0000256" key="8">
    <source>
        <dbReference type="ARBA" id="ARBA00023277"/>
    </source>
</evidence>
<feature type="domain" description="Nucleotidyl transferase" evidence="10">
    <location>
        <begin position="7"/>
        <end position="259"/>
    </location>
</feature>
<keyword evidence="13" id="KW-1185">Reference proteome</keyword>
<feature type="binding site" evidence="9">
    <location>
        <begin position="179"/>
        <end position="180"/>
    </location>
    <ligand>
        <name>alpha-D-glucose 1-phosphate</name>
        <dbReference type="ChEBI" id="CHEBI:58601"/>
    </ligand>
</feature>
<comment type="caution">
    <text evidence="12">The sequence shown here is derived from an EMBL/GenBank/DDBJ whole genome shotgun (WGS) entry which is preliminary data.</text>
</comment>
<keyword evidence="4 9" id="KW-0548">Nucleotidyltransferase</keyword>
<comment type="catalytic activity">
    <reaction evidence="9">
        <text>alpha-D-glucose 1-phosphate + ATP + H(+) = ADP-alpha-D-glucose + diphosphate</text>
        <dbReference type="Rhea" id="RHEA:12120"/>
        <dbReference type="ChEBI" id="CHEBI:15378"/>
        <dbReference type="ChEBI" id="CHEBI:30616"/>
        <dbReference type="ChEBI" id="CHEBI:33019"/>
        <dbReference type="ChEBI" id="CHEBI:57498"/>
        <dbReference type="ChEBI" id="CHEBI:58601"/>
        <dbReference type="EC" id="2.7.7.27"/>
    </reaction>
</comment>
<keyword evidence="8 9" id="KW-0119">Carbohydrate metabolism</keyword>